<comment type="similarity">
    <text evidence="1">Belongs to the class IV-like SAM-binding methyltransferase superfamily. RNA methyltransferase TrmH family.</text>
</comment>
<keyword evidence="5" id="KW-0963">Cytoplasm</keyword>
<evidence type="ECO:0000256" key="1">
    <source>
        <dbReference type="ARBA" id="ARBA00007228"/>
    </source>
</evidence>
<keyword evidence="5" id="KW-0819">tRNA processing</keyword>
<dbReference type="CDD" id="cd18093">
    <property type="entry name" value="SpoU-like_TrmJ"/>
    <property type="match status" value="1"/>
</dbReference>
<comment type="function">
    <text evidence="5">Catalyzes the formation of 2'O-methylated cytidine (Cm32) or 2'O-methylated uridine (Um32) at position 32 in tRNA.</text>
</comment>
<dbReference type="SUPFAM" id="SSF75217">
    <property type="entry name" value="alpha/beta knot"/>
    <property type="match status" value="1"/>
</dbReference>
<dbReference type="Pfam" id="PF00588">
    <property type="entry name" value="SpoU_methylase"/>
    <property type="match status" value="1"/>
</dbReference>
<protein>
    <recommendedName>
        <fullName evidence="5">tRNA (cytidine/uridine-2'-O-)-methyltransferase TrmJ</fullName>
        <ecNumber evidence="5">2.1.1.200</ecNumber>
    </recommendedName>
    <alternativeName>
        <fullName evidence="5">tRNA (cytidine(32)/uridine(32)-2'-O)-methyltransferase</fullName>
    </alternativeName>
    <alternativeName>
        <fullName evidence="5">tRNA Cm32/Um32 methyltransferase</fullName>
    </alternativeName>
</protein>
<dbReference type="Proteomes" id="UP000005933">
    <property type="component" value="Unassembled WGS sequence"/>
</dbReference>
<comment type="catalytic activity">
    <reaction evidence="5">
        <text>uridine(32) in tRNA + S-adenosyl-L-methionine = 2'-O-methyluridine(32) in tRNA + S-adenosyl-L-homocysteine + H(+)</text>
        <dbReference type="Rhea" id="RHEA:42936"/>
        <dbReference type="Rhea" id="RHEA-COMP:10107"/>
        <dbReference type="Rhea" id="RHEA-COMP:10290"/>
        <dbReference type="ChEBI" id="CHEBI:15378"/>
        <dbReference type="ChEBI" id="CHEBI:57856"/>
        <dbReference type="ChEBI" id="CHEBI:59789"/>
        <dbReference type="ChEBI" id="CHEBI:65315"/>
        <dbReference type="ChEBI" id="CHEBI:74478"/>
        <dbReference type="EC" id="2.1.1.200"/>
    </reaction>
</comment>
<dbReference type="Gene3D" id="1.10.8.590">
    <property type="match status" value="1"/>
</dbReference>
<reference evidence="7 8" key="1">
    <citation type="journal article" date="2006" name="Mol. Plant Microbe Interact.">
        <title>Identification of open reading frames unique to a select agent: Ralstonia solanacearum race 3 biovar 2.</title>
        <authorList>
            <person name="Gabriel D.W."/>
            <person name="Allen C."/>
            <person name="Schell M."/>
            <person name="Denny T.P."/>
            <person name="Greenberg J.T."/>
            <person name="Duan Y.P."/>
            <person name="Flores-Cruz Z."/>
            <person name="Huang Q."/>
            <person name="Clifford J.M."/>
            <person name="Presting G."/>
            <person name="Gonzalez E.T."/>
            <person name="Reddy J."/>
            <person name="Elphinstone J."/>
            <person name="Swanson J."/>
            <person name="Yao J."/>
            <person name="Mulholland V."/>
            <person name="Liu L."/>
            <person name="Farmerie W."/>
            <person name="Patnaikuni M."/>
            <person name="Balogh B."/>
            <person name="Norman D."/>
            <person name="Alvarez A."/>
            <person name="Castillo J.A."/>
            <person name="Jones J."/>
            <person name="Saddler G."/>
            <person name="Walunas T."/>
            <person name="Zhukov A."/>
            <person name="Mikhailova N."/>
        </authorList>
    </citation>
    <scope>NUCLEOTIDE SEQUENCE [LARGE SCALE GENOMIC DNA]</scope>
    <source>
        <strain evidence="7 8">UW551</strain>
    </source>
</reference>
<evidence type="ECO:0000313" key="8">
    <source>
        <dbReference type="Proteomes" id="UP000005933"/>
    </source>
</evidence>
<evidence type="ECO:0000256" key="5">
    <source>
        <dbReference type="RuleBase" id="RU362024"/>
    </source>
</evidence>
<comment type="catalytic activity">
    <reaction evidence="5">
        <text>cytidine(32) in tRNA + S-adenosyl-L-methionine = 2'-O-methylcytidine(32) in tRNA + S-adenosyl-L-homocysteine + H(+)</text>
        <dbReference type="Rhea" id="RHEA:42932"/>
        <dbReference type="Rhea" id="RHEA-COMP:10288"/>
        <dbReference type="Rhea" id="RHEA-COMP:10289"/>
        <dbReference type="ChEBI" id="CHEBI:15378"/>
        <dbReference type="ChEBI" id="CHEBI:57856"/>
        <dbReference type="ChEBI" id="CHEBI:59789"/>
        <dbReference type="ChEBI" id="CHEBI:74495"/>
        <dbReference type="ChEBI" id="CHEBI:82748"/>
        <dbReference type="EC" id="2.1.1.200"/>
    </reaction>
</comment>
<dbReference type="InterPro" id="IPR029026">
    <property type="entry name" value="tRNA_m1G_MTases_N"/>
</dbReference>
<keyword evidence="2 5" id="KW-0489">Methyltransferase</keyword>
<comment type="subunit">
    <text evidence="5">Homodimer.</text>
</comment>
<keyword evidence="3" id="KW-0808">Transferase</keyword>
<dbReference type="Gene3D" id="3.40.1280.10">
    <property type="match status" value="1"/>
</dbReference>
<evidence type="ECO:0000256" key="4">
    <source>
        <dbReference type="ARBA" id="ARBA00022691"/>
    </source>
</evidence>
<keyword evidence="4 5" id="KW-0949">S-adenosyl-L-methionine</keyword>
<dbReference type="InterPro" id="IPR004384">
    <property type="entry name" value="RNA_MeTrfase_TrmJ/LasT"/>
</dbReference>
<evidence type="ECO:0000259" key="6">
    <source>
        <dbReference type="Pfam" id="PF00588"/>
    </source>
</evidence>
<gene>
    <name evidence="5" type="primary">trmJ</name>
    <name evidence="7" type="ORF">RRSL_01916</name>
</gene>
<dbReference type="AlphaFoldDB" id="A0AB33VBE0"/>
<organism evidence="7 8">
    <name type="scientific">Ralstonia solanacearum (strain UW551)</name>
    <dbReference type="NCBI Taxonomy" id="342110"/>
    <lineage>
        <taxon>Bacteria</taxon>
        <taxon>Pseudomonadati</taxon>
        <taxon>Pseudomonadota</taxon>
        <taxon>Betaproteobacteria</taxon>
        <taxon>Burkholderiales</taxon>
        <taxon>Burkholderiaceae</taxon>
        <taxon>Ralstonia</taxon>
        <taxon>Ralstonia solanacearum species complex</taxon>
    </lineage>
</organism>
<comment type="subcellular location">
    <subcellularLocation>
        <location evidence="5">Cytoplasm</location>
    </subcellularLocation>
</comment>
<dbReference type="PANTHER" id="PTHR42786">
    <property type="entry name" value="TRNA/RRNA METHYLTRANSFERASE"/>
    <property type="match status" value="1"/>
</dbReference>
<dbReference type="InterPro" id="IPR001537">
    <property type="entry name" value="SpoU_MeTrfase"/>
</dbReference>
<dbReference type="GO" id="GO:0003723">
    <property type="term" value="F:RNA binding"/>
    <property type="evidence" value="ECO:0007669"/>
    <property type="project" value="InterPro"/>
</dbReference>
<dbReference type="PANTHER" id="PTHR42786:SF2">
    <property type="entry name" value="TRNA (CYTIDINE_URIDINE-2'-O-)-METHYLTRANSFERASE TRMJ"/>
    <property type="match status" value="1"/>
</dbReference>
<dbReference type="GO" id="GO:0160206">
    <property type="term" value="F:tRNA (cytidine(32)/uridine(32)-2'-O)-methyltransferase activity"/>
    <property type="evidence" value="ECO:0007669"/>
    <property type="project" value="UniProtKB-EC"/>
</dbReference>
<dbReference type="InterPro" id="IPR029028">
    <property type="entry name" value="Alpha/beta_knot_MTases"/>
</dbReference>
<feature type="domain" description="tRNA/rRNA methyltransferase SpoU type" evidence="6">
    <location>
        <begin position="66"/>
        <end position="222"/>
    </location>
</feature>
<dbReference type="GO" id="GO:0002128">
    <property type="term" value="P:tRNA nucleoside ribose methylation"/>
    <property type="evidence" value="ECO:0007669"/>
    <property type="project" value="TreeGrafter"/>
</dbReference>
<evidence type="ECO:0000256" key="2">
    <source>
        <dbReference type="ARBA" id="ARBA00022603"/>
    </source>
</evidence>
<dbReference type="EMBL" id="AAKL01000033">
    <property type="protein sequence ID" value="EAP72223.1"/>
    <property type="molecule type" value="Genomic_DNA"/>
</dbReference>
<proteinExistence type="inferred from homology"/>
<dbReference type="NCBIfam" id="TIGR00050">
    <property type="entry name" value="rRNA_methyl_1"/>
    <property type="match status" value="1"/>
</dbReference>
<dbReference type="EC" id="2.1.1.200" evidence="5"/>
<evidence type="ECO:0000313" key="7">
    <source>
        <dbReference type="EMBL" id="EAP72223.1"/>
    </source>
</evidence>
<evidence type="ECO:0000256" key="3">
    <source>
        <dbReference type="ARBA" id="ARBA00022679"/>
    </source>
</evidence>
<accession>A0AB33VBE0</accession>
<dbReference type="GO" id="GO:0005829">
    <property type="term" value="C:cytosol"/>
    <property type="evidence" value="ECO:0007669"/>
    <property type="project" value="TreeGrafter"/>
</dbReference>
<name>A0AB33VBE0_RALSU</name>
<comment type="caution">
    <text evidence="7">The sequence shown here is derived from an EMBL/GenBank/DDBJ whole genome shotgun (WGS) entry which is preliminary data.</text>
</comment>
<sequence>MHDGSPRLARIARQANNTANCGRTNGGHDPAAKRVAVLYMNPASRASETAPARDNNVLRQRAARCRFVLVETSHPGNVGSTARALKTMGFGEPGGYVLVRPREPDAQSHPDAVAMASGADDVLASARVVDDIGEALAGAALTIALTARPREFGPRRIGPRVAAEEVAALLASPDATVAFVFGNERYGLPNDVVERCHIVTHIPANPAYASLNLSQAVQLIAYEVRMALLADTGTGDTRIDGVGFVGEPATAEQIDGMFAHLERGLVEIGFLDPAKPKKLMPRLRRLFARTQLEAEEVNILRGIAKRMLGRRADDATPPTGAADDCR</sequence>